<evidence type="ECO:0000256" key="1">
    <source>
        <dbReference type="ARBA" id="ARBA00009437"/>
    </source>
</evidence>
<evidence type="ECO:0000256" key="4">
    <source>
        <dbReference type="ARBA" id="ARBA00023163"/>
    </source>
</evidence>
<feature type="domain" description="HTH lysR-type" evidence="5">
    <location>
        <begin position="1"/>
        <end position="58"/>
    </location>
</feature>
<dbReference type="InterPro" id="IPR005119">
    <property type="entry name" value="LysR_subst-bd"/>
</dbReference>
<dbReference type="SUPFAM" id="SSF46785">
    <property type="entry name" value="Winged helix' DNA-binding domain"/>
    <property type="match status" value="1"/>
</dbReference>
<gene>
    <name evidence="6" type="ORF">Q5Y73_19285</name>
</gene>
<keyword evidence="2" id="KW-0805">Transcription regulation</keyword>
<accession>A0ABT9J3R8</accession>
<dbReference type="PRINTS" id="PR00039">
    <property type="entry name" value="HTHLYSR"/>
</dbReference>
<evidence type="ECO:0000256" key="3">
    <source>
        <dbReference type="ARBA" id="ARBA00023125"/>
    </source>
</evidence>
<keyword evidence="7" id="KW-1185">Reference proteome</keyword>
<comment type="similarity">
    <text evidence="1">Belongs to the LysR transcriptional regulatory family.</text>
</comment>
<reference evidence="6 7" key="1">
    <citation type="submission" date="2023-08" db="EMBL/GenBank/DDBJ databases">
        <authorList>
            <person name="Park J.-S."/>
        </authorList>
    </citation>
    <scope>NUCLEOTIDE SEQUENCE [LARGE SCALE GENOMIC DNA]</scope>
    <source>
        <strain evidence="6 7">2205SS18-9</strain>
    </source>
</reference>
<keyword evidence="3" id="KW-0238">DNA-binding</keyword>
<dbReference type="InterPro" id="IPR036388">
    <property type="entry name" value="WH-like_DNA-bd_sf"/>
</dbReference>
<dbReference type="SUPFAM" id="SSF53850">
    <property type="entry name" value="Periplasmic binding protein-like II"/>
    <property type="match status" value="1"/>
</dbReference>
<comment type="caution">
    <text evidence="6">The sequence shown here is derived from an EMBL/GenBank/DDBJ whole genome shotgun (WGS) entry which is preliminary data.</text>
</comment>
<protein>
    <submittedName>
        <fullName evidence="6">LysR family transcriptional regulator</fullName>
    </submittedName>
</protein>
<dbReference type="EMBL" id="JAVAMP010000013">
    <property type="protein sequence ID" value="MDP5276245.1"/>
    <property type="molecule type" value="Genomic_DNA"/>
</dbReference>
<evidence type="ECO:0000313" key="6">
    <source>
        <dbReference type="EMBL" id="MDP5276245.1"/>
    </source>
</evidence>
<dbReference type="Pfam" id="PF03466">
    <property type="entry name" value="LysR_substrate"/>
    <property type="match status" value="1"/>
</dbReference>
<evidence type="ECO:0000259" key="5">
    <source>
        <dbReference type="PROSITE" id="PS50931"/>
    </source>
</evidence>
<dbReference type="Proteomes" id="UP001231941">
    <property type="component" value="Unassembled WGS sequence"/>
</dbReference>
<proteinExistence type="inferred from homology"/>
<name>A0ABT9J3R8_9BACL</name>
<dbReference type="PANTHER" id="PTHR30126:SF40">
    <property type="entry name" value="HTH-TYPE TRANSCRIPTIONAL REGULATOR GLTR"/>
    <property type="match status" value="1"/>
</dbReference>
<dbReference type="Gene3D" id="3.40.190.290">
    <property type="match status" value="1"/>
</dbReference>
<dbReference type="InterPro" id="IPR036390">
    <property type="entry name" value="WH_DNA-bd_sf"/>
</dbReference>
<dbReference type="RefSeq" id="WP_305993555.1">
    <property type="nucleotide sequence ID" value="NZ_JAVAMP010000013.1"/>
</dbReference>
<dbReference type="Pfam" id="PF00126">
    <property type="entry name" value="HTH_1"/>
    <property type="match status" value="1"/>
</dbReference>
<dbReference type="PROSITE" id="PS50931">
    <property type="entry name" value="HTH_LYSR"/>
    <property type="match status" value="1"/>
</dbReference>
<organism evidence="6 7">
    <name type="scientific">Chengkuizengella axinellae</name>
    <dbReference type="NCBI Taxonomy" id="3064388"/>
    <lineage>
        <taxon>Bacteria</taxon>
        <taxon>Bacillati</taxon>
        <taxon>Bacillota</taxon>
        <taxon>Bacilli</taxon>
        <taxon>Bacillales</taxon>
        <taxon>Paenibacillaceae</taxon>
        <taxon>Chengkuizengella</taxon>
    </lineage>
</organism>
<keyword evidence="4" id="KW-0804">Transcription</keyword>
<sequence>MNLHGLRLFYMVSEHKSVTLAAQELNISQPAVTSQIKKLEQEIGFTLIAPKGRGILLTEEGKQIAKQAKRLYSLESEIETQVKQMKEGLVGKLHIAATYLPANFLLPKWIAEYKRKFPHIQIELTTTNSHHALIHLINYETEVAFIGGQEELHPLVNRTVLFEDEMWFVVHKDHKLASKSVSLGEIIHEPFVFREKGSWAREKLLSICNVYNVGQPTIGLQMNGINETIRAVLEGFGITFVSSLEVAEHIQRGDLAKVHVEGILLKNPISICTRKNDTLSVSTQKFINVTKSLLT</sequence>
<dbReference type="PANTHER" id="PTHR30126">
    <property type="entry name" value="HTH-TYPE TRANSCRIPTIONAL REGULATOR"/>
    <property type="match status" value="1"/>
</dbReference>
<evidence type="ECO:0000256" key="2">
    <source>
        <dbReference type="ARBA" id="ARBA00023015"/>
    </source>
</evidence>
<dbReference type="Gene3D" id="1.10.10.10">
    <property type="entry name" value="Winged helix-like DNA-binding domain superfamily/Winged helix DNA-binding domain"/>
    <property type="match status" value="1"/>
</dbReference>
<evidence type="ECO:0000313" key="7">
    <source>
        <dbReference type="Proteomes" id="UP001231941"/>
    </source>
</evidence>
<dbReference type="InterPro" id="IPR000847">
    <property type="entry name" value="LysR_HTH_N"/>
</dbReference>